<organism evidence="2 3">
    <name type="scientific">Heligmosomoides polygyrus</name>
    <name type="common">Parasitic roundworm</name>
    <dbReference type="NCBI Taxonomy" id="6339"/>
    <lineage>
        <taxon>Eukaryota</taxon>
        <taxon>Metazoa</taxon>
        <taxon>Ecdysozoa</taxon>
        <taxon>Nematoda</taxon>
        <taxon>Chromadorea</taxon>
        <taxon>Rhabditida</taxon>
        <taxon>Rhabditina</taxon>
        <taxon>Rhabditomorpha</taxon>
        <taxon>Strongyloidea</taxon>
        <taxon>Heligmosomidae</taxon>
        <taxon>Heligmosomoides</taxon>
    </lineage>
</organism>
<proteinExistence type="predicted"/>
<accession>A0A3P8B892</accession>
<sequence>MDPPRSREAHYVAGPPNFRRLGPCDSVSDLRTSAKLGTPEAFLHLRESCHSEHRRHREAIHLAKDSAPAYTSHLVKDCLPDNLGMIWSKEFCP</sequence>
<protein>
    <submittedName>
        <fullName evidence="1 3">Uncharacterized protein</fullName>
    </submittedName>
</protein>
<name>A0A183FHW6_HELPZ</name>
<gene>
    <name evidence="1" type="ORF">HPBE_LOCUS6413</name>
</gene>
<reference evidence="3" key="2">
    <citation type="submission" date="2019-09" db="UniProtKB">
        <authorList>
            <consortium name="WormBaseParasite"/>
        </authorList>
    </citation>
    <scope>IDENTIFICATION</scope>
</reference>
<accession>A0A183FHW6</accession>
<dbReference type="AlphaFoldDB" id="A0A183FHW6"/>
<reference evidence="1 2" key="1">
    <citation type="submission" date="2018-11" db="EMBL/GenBank/DDBJ databases">
        <authorList>
            <consortium name="Pathogen Informatics"/>
        </authorList>
    </citation>
    <scope>NUCLEOTIDE SEQUENCE [LARGE SCALE GENOMIC DNA]</scope>
</reference>
<evidence type="ECO:0000313" key="1">
    <source>
        <dbReference type="EMBL" id="VDO68132.1"/>
    </source>
</evidence>
<dbReference type="WBParaSite" id="HPBE_0000641201-mRNA-1">
    <property type="protein sequence ID" value="HPBE_0000641201-mRNA-1"/>
    <property type="gene ID" value="HPBE_0000641201"/>
</dbReference>
<dbReference type="OrthoDB" id="5888478at2759"/>
<dbReference type="Proteomes" id="UP000050761">
    <property type="component" value="Unassembled WGS sequence"/>
</dbReference>
<keyword evidence="2" id="KW-1185">Reference proteome</keyword>
<evidence type="ECO:0000313" key="2">
    <source>
        <dbReference type="Proteomes" id="UP000050761"/>
    </source>
</evidence>
<evidence type="ECO:0000313" key="3">
    <source>
        <dbReference type="WBParaSite" id="HPBE_0000641201-mRNA-1"/>
    </source>
</evidence>
<dbReference type="EMBL" id="UZAH01025658">
    <property type="protein sequence ID" value="VDO68132.1"/>
    <property type="molecule type" value="Genomic_DNA"/>
</dbReference>